<organism evidence="3 4">
    <name type="scientific">Lactobacillus hominis DSM 23910 = CRBIP 24.179</name>
    <dbReference type="NCBI Taxonomy" id="1423758"/>
    <lineage>
        <taxon>Bacteria</taxon>
        <taxon>Bacillati</taxon>
        <taxon>Bacillota</taxon>
        <taxon>Bacilli</taxon>
        <taxon>Lactobacillales</taxon>
        <taxon>Lactobacillaceae</taxon>
        <taxon>Lactobacillus</taxon>
    </lineage>
</organism>
<evidence type="ECO:0000256" key="1">
    <source>
        <dbReference type="SAM" id="SignalP"/>
    </source>
</evidence>
<dbReference type="InterPro" id="IPR039564">
    <property type="entry name" value="Peptidase_C39-like"/>
</dbReference>
<accession>I7L7L6</accession>
<evidence type="ECO:0000313" key="4">
    <source>
        <dbReference type="Proteomes" id="UP000009320"/>
    </source>
</evidence>
<evidence type="ECO:0000313" key="3">
    <source>
        <dbReference type="EMBL" id="CCI82712.1"/>
    </source>
</evidence>
<dbReference type="Pfam" id="PF13529">
    <property type="entry name" value="Peptidase_C39_2"/>
    <property type="match status" value="1"/>
</dbReference>
<dbReference type="Proteomes" id="UP000009320">
    <property type="component" value="Unassembled WGS sequence"/>
</dbReference>
<feature type="domain" description="Peptidase C39-like" evidence="2">
    <location>
        <begin position="199"/>
        <end position="337"/>
    </location>
</feature>
<dbReference type="GeneID" id="82848006"/>
<dbReference type="PANTHER" id="PTHR37806">
    <property type="entry name" value="LMO0724 PROTEIN"/>
    <property type="match status" value="1"/>
</dbReference>
<evidence type="ECO:0000259" key="2">
    <source>
        <dbReference type="Pfam" id="PF13529"/>
    </source>
</evidence>
<dbReference type="eggNOG" id="COG4990">
    <property type="taxonomic scope" value="Bacteria"/>
</dbReference>
<dbReference type="STRING" id="1423758.FC41_GL000408"/>
<proteinExistence type="predicted"/>
<keyword evidence="4" id="KW-1185">Reference proteome</keyword>
<protein>
    <recommendedName>
        <fullName evidence="2">Peptidase C39-like domain-containing protein</fullName>
    </recommendedName>
</protein>
<feature type="signal peptide" evidence="1">
    <location>
        <begin position="1"/>
        <end position="33"/>
    </location>
</feature>
<dbReference type="EMBL" id="CAKE01000035">
    <property type="protein sequence ID" value="CCI82712.1"/>
    <property type="molecule type" value="Genomic_DNA"/>
</dbReference>
<reference evidence="3 4" key="1">
    <citation type="submission" date="2012-06" db="EMBL/GenBank/DDBJ databases">
        <title>Draft Genome Sequence of Lactobacillus hominis Strain CRBIP 24.179T, isolated from human intestine.</title>
        <authorList>
            <person name="Cousin S."/>
            <person name="Ma L."/>
            <person name="Bizet C."/>
            <person name="Loux V."/>
            <person name="Bouchier C."/>
            <person name="Clermont D."/>
            <person name="Creno S."/>
        </authorList>
    </citation>
    <scope>NUCLEOTIDE SEQUENCE [LARGE SCALE GENOMIC DNA]</scope>
    <source>
        <strain evidence="4">CRBIP 24.179T</strain>
    </source>
</reference>
<dbReference type="Gene3D" id="3.90.70.10">
    <property type="entry name" value="Cysteine proteinases"/>
    <property type="match status" value="1"/>
</dbReference>
<dbReference type="AlphaFoldDB" id="I7L7L6"/>
<dbReference type="RefSeq" id="WP_008471876.1">
    <property type="nucleotide sequence ID" value="NZ_AYZP01000001.1"/>
</dbReference>
<feature type="chain" id="PRO_5003711783" description="Peptidase C39-like domain-containing protein" evidence="1">
    <location>
        <begin position="34"/>
        <end position="369"/>
    </location>
</feature>
<sequence length="369" mass="41011">MNFKTRLTFSSALLLSGLVLTNFSLKNNRTVYAATVTDQKQTVKINYSGGGGVAVWNNYQAPQHVTGKYLANNTNWKSFKVATLDNQRKWYNLGGQQWIDGQYVSTNSQANNAPASDNSQYQVKETKGTAHITYSGGGGVAVWNNYDNSRKITGKYLANNTNWHYFKIATGDNKTWYNLGGNQWVDGQYITENQEYILPYTYYSQLTPTFAPSACEAASLKIAMSVKGIGNNLSVKDVIDKMPRASTPDKGFNGDPYKFAGGKFITIYPEPLAAYARSLGANAFNISGASEQALINEIKAGNPIIVACNLHMQDSSSYHVSTIVGYRPGAFLIADPYRYANESGKVFWVDMNKFMRIYNYRDKKAVVIR</sequence>
<comment type="caution">
    <text evidence="3">The sequence shown here is derived from an EMBL/GenBank/DDBJ whole genome shotgun (WGS) entry which is preliminary data.</text>
</comment>
<gene>
    <name evidence="3" type="ORF">BN55_08515</name>
</gene>
<dbReference type="OrthoDB" id="1654093at2"/>
<keyword evidence="1" id="KW-0732">Signal</keyword>
<name>I7L7L6_9LACO</name>
<dbReference type="PANTHER" id="PTHR37806:SF1">
    <property type="entry name" value="PEPTIDASE C39-LIKE DOMAIN-CONTAINING PROTEIN"/>
    <property type="match status" value="1"/>
</dbReference>